<keyword evidence="9 10" id="KW-0804">Transcription</keyword>
<evidence type="ECO:0000256" key="9">
    <source>
        <dbReference type="ARBA" id="ARBA00023163"/>
    </source>
</evidence>
<feature type="region of interest" description="Disordered" evidence="11">
    <location>
        <begin position="98"/>
        <end position="119"/>
    </location>
</feature>
<dbReference type="InterPro" id="IPR038709">
    <property type="entry name" value="RpoN_core-bd_sf"/>
</dbReference>
<keyword evidence="7 10" id="KW-0731">Sigma factor</keyword>
<dbReference type="Pfam" id="PF00309">
    <property type="entry name" value="Sigma54_AID"/>
    <property type="match status" value="1"/>
</dbReference>
<dbReference type="GO" id="GO:0016987">
    <property type="term" value="F:sigma factor activity"/>
    <property type="evidence" value="ECO:0007669"/>
    <property type="project" value="UniProtKB-KW"/>
</dbReference>
<dbReference type="Gene3D" id="1.10.10.1330">
    <property type="entry name" value="RNA polymerase sigma-54 factor, core-binding domain"/>
    <property type="match status" value="1"/>
</dbReference>
<keyword evidence="5 10" id="KW-0548">Nucleotidyltransferase</keyword>
<evidence type="ECO:0000256" key="3">
    <source>
        <dbReference type="ARBA" id="ARBA00022478"/>
    </source>
</evidence>
<comment type="similarity">
    <text evidence="1 10">Belongs to the sigma-54 factor family.</text>
</comment>
<dbReference type="InterPro" id="IPR007634">
    <property type="entry name" value="RNA_pol_sigma_54_DNA-bd"/>
</dbReference>
<dbReference type="OrthoDB" id="9814402at2"/>
<keyword evidence="6 10" id="KW-0805">Transcription regulation</keyword>
<evidence type="ECO:0000256" key="6">
    <source>
        <dbReference type="ARBA" id="ARBA00023015"/>
    </source>
</evidence>
<accession>A0A0E2YXX1</accession>
<dbReference type="GO" id="GO:0000428">
    <property type="term" value="C:DNA-directed RNA polymerase complex"/>
    <property type="evidence" value="ECO:0007669"/>
    <property type="project" value="UniProtKB-KW"/>
</dbReference>
<evidence type="ECO:0000313" key="15">
    <source>
        <dbReference type="Proteomes" id="UP000028839"/>
    </source>
</evidence>
<dbReference type="PANTHER" id="PTHR32248:SF4">
    <property type="entry name" value="RNA POLYMERASE SIGMA-54 FACTOR"/>
    <property type="match status" value="1"/>
</dbReference>
<dbReference type="PROSITE" id="PS00718">
    <property type="entry name" value="SIGMA54_2"/>
    <property type="match status" value="1"/>
</dbReference>
<dbReference type="Pfam" id="PF04963">
    <property type="entry name" value="Sigma54_CBD"/>
    <property type="match status" value="1"/>
</dbReference>
<evidence type="ECO:0000259" key="12">
    <source>
        <dbReference type="Pfam" id="PF04552"/>
    </source>
</evidence>
<evidence type="ECO:0000313" key="14">
    <source>
        <dbReference type="EMBL" id="KFI18268.1"/>
    </source>
</evidence>
<dbReference type="GO" id="GO:0001216">
    <property type="term" value="F:DNA-binding transcription activator activity"/>
    <property type="evidence" value="ECO:0007669"/>
    <property type="project" value="InterPro"/>
</dbReference>
<feature type="domain" description="RNA polymerase sigma factor 54 core-binding" evidence="13">
    <location>
        <begin position="114"/>
        <end position="308"/>
    </location>
</feature>
<organism evidence="14 15">
    <name type="scientific">Nitrosococcus oceani C-27</name>
    <dbReference type="NCBI Taxonomy" id="314279"/>
    <lineage>
        <taxon>Bacteria</taxon>
        <taxon>Pseudomonadati</taxon>
        <taxon>Pseudomonadota</taxon>
        <taxon>Gammaproteobacteria</taxon>
        <taxon>Chromatiales</taxon>
        <taxon>Chromatiaceae</taxon>
        <taxon>Nitrosococcus</taxon>
    </lineage>
</organism>
<dbReference type="GO" id="GO:0016779">
    <property type="term" value="F:nucleotidyltransferase activity"/>
    <property type="evidence" value="ECO:0007669"/>
    <property type="project" value="UniProtKB-KW"/>
</dbReference>
<protein>
    <recommendedName>
        <fullName evidence="2 10">RNA polymerase sigma-54 factor</fullName>
    </recommendedName>
</protein>
<evidence type="ECO:0000256" key="4">
    <source>
        <dbReference type="ARBA" id="ARBA00022679"/>
    </source>
</evidence>
<dbReference type="GO" id="GO:0003677">
    <property type="term" value="F:DNA binding"/>
    <property type="evidence" value="ECO:0007669"/>
    <property type="project" value="UniProtKB-KW"/>
</dbReference>
<feature type="region of interest" description="Disordered" evidence="11">
    <location>
        <begin position="68"/>
        <end position="87"/>
    </location>
</feature>
<dbReference type="PROSITE" id="PS00717">
    <property type="entry name" value="SIGMA54_1"/>
    <property type="match status" value="1"/>
</dbReference>
<dbReference type="FunFam" id="1.10.10.60:FF:000045">
    <property type="entry name" value="RNA polymerase sigma-54 factor"/>
    <property type="match status" value="1"/>
</dbReference>
<dbReference type="HOGENOM" id="CLU_020569_0_1_6"/>
<gene>
    <name evidence="14" type="ORF">IB75_14830</name>
</gene>
<proteinExistence type="inferred from homology"/>
<dbReference type="Gene3D" id="1.10.10.60">
    <property type="entry name" value="Homeodomain-like"/>
    <property type="match status" value="1"/>
</dbReference>
<dbReference type="EMBL" id="JPGN01000085">
    <property type="protein sequence ID" value="KFI18268.1"/>
    <property type="molecule type" value="Genomic_DNA"/>
</dbReference>
<dbReference type="PROSITE" id="PS50044">
    <property type="entry name" value="SIGMA54_3"/>
    <property type="match status" value="1"/>
</dbReference>
<dbReference type="InterPro" id="IPR007046">
    <property type="entry name" value="RNA_pol_sigma_54_core-bd"/>
</dbReference>
<dbReference type="NCBIfam" id="TIGR02395">
    <property type="entry name" value="rpoN_sigma"/>
    <property type="match status" value="1"/>
</dbReference>
<name>A0A0E2YXX1_9GAMM</name>
<comment type="caution">
    <text evidence="14">The sequence shown here is derived from an EMBL/GenBank/DDBJ whole genome shotgun (WGS) entry which is preliminary data.</text>
</comment>
<dbReference type="Pfam" id="PF04552">
    <property type="entry name" value="Sigma54_DBD"/>
    <property type="match status" value="1"/>
</dbReference>
<dbReference type="Proteomes" id="UP000028839">
    <property type="component" value="Unassembled WGS sequence"/>
</dbReference>
<dbReference type="InterPro" id="IPR000394">
    <property type="entry name" value="RNA_pol_sigma_54"/>
</dbReference>
<evidence type="ECO:0000256" key="7">
    <source>
        <dbReference type="ARBA" id="ARBA00023082"/>
    </source>
</evidence>
<dbReference type="NCBIfam" id="NF004595">
    <property type="entry name" value="PRK05932.1-2"/>
    <property type="match status" value="1"/>
</dbReference>
<evidence type="ECO:0000256" key="2">
    <source>
        <dbReference type="ARBA" id="ARBA00019942"/>
    </source>
</evidence>
<dbReference type="GO" id="GO:0006352">
    <property type="term" value="P:DNA-templated transcription initiation"/>
    <property type="evidence" value="ECO:0007669"/>
    <property type="project" value="InterPro"/>
</dbReference>
<keyword evidence="3 10" id="KW-0240">DNA-directed RNA polymerase</keyword>
<evidence type="ECO:0000256" key="10">
    <source>
        <dbReference type="PIRNR" id="PIRNR000774"/>
    </source>
</evidence>
<keyword evidence="8 10" id="KW-0238">DNA-binding</keyword>
<comment type="function">
    <text evidence="10">Sigma factors are initiation factors that promote the attachment of RNA polymerase to specific initiation sites and are then released.</text>
</comment>
<dbReference type="PRINTS" id="PR00045">
    <property type="entry name" value="SIGMA54FCT"/>
</dbReference>
<dbReference type="AlphaFoldDB" id="A0A0E2YXX1"/>
<sequence length="482" mass="54448">MKTSLQLRLGQQLTMTPQLQQAIRLLQLSTLELQTEIQQALESNPLLEQNEEGQEPLEADGLKNEALDSEGSELTTSLAQETIPEELPVDTSWNDIYDSLPLPAASGNESSPDLENQDKGGETLQEHLLWQAHLAITNEKDFVIAATIIDSINEEGYLCSTFEEIQESLGKDIEVELDEIEVILHQIQNFEPSGVGARDLAECLLLQLKQYPPTTPWLKEAKLLLSQHLITLGKRDYMQLMRVMKLLEQELQAVIHLIQSLNPRPGHQIQPSKTEYVVPDIYVTKHKGCWQVELNPDTAPRLRVNSQYASLIKRADDSLANSYLKNQLQEARWFLKSLHSRNETLLKVTCCIVERQQGFLEHGEEAMRPLVLHDIAEAVSMHESTISRVTTNKYMHTPRGIYELKYFFSSHVATSSGGECSATAIRALIKKLIAAEKPRQPLSDSKIAQILAEQGIKVARRTIAKYRENLSIPPSNERKRLI</sequence>
<evidence type="ECO:0000256" key="8">
    <source>
        <dbReference type="ARBA" id="ARBA00023125"/>
    </source>
</evidence>
<feature type="domain" description="RNA polymerase sigma factor 54 DNA-binding" evidence="12">
    <location>
        <begin position="322"/>
        <end position="480"/>
    </location>
</feature>
<evidence type="ECO:0000259" key="13">
    <source>
        <dbReference type="Pfam" id="PF04963"/>
    </source>
</evidence>
<reference evidence="14 15" key="1">
    <citation type="submission" date="2014-07" db="EMBL/GenBank/DDBJ databases">
        <title>Comparative analysis of Nitrosococcus oceani genome inventories of strains from Pacific and Atlantic gyres.</title>
        <authorList>
            <person name="Lim C.K."/>
            <person name="Wang L."/>
            <person name="Sayavedra-Soto L.A."/>
            <person name="Klotz M.G."/>
        </authorList>
    </citation>
    <scope>NUCLEOTIDE SEQUENCE [LARGE SCALE GENOMIC DNA]</scope>
    <source>
        <strain evidence="14 15">C-27</strain>
    </source>
</reference>
<evidence type="ECO:0000256" key="5">
    <source>
        <dbReference type="ARBA" id="ARBA00022695"/>
    </source>
</evidence>
<evidence type="ECO:0000256" key="11">
    <source>
        <dbReference type="SAM" id="MobiDB-lite"/>
    </source>
</evidence>
<dbReference type="PIRSF" id="PIRSF000774">
    <property type="entry name" value="RpoN"/>
    <property type="match status" value="1"/>
</dbReference>
<dbReference type="NCBIfam" id="NF009118">
    <property type="entry name" value="PRK12469.1"/>
    <property type="match status" value="1"/>
</dbReference>
<keyword evidence="4 10" id="KW-0808">Transferase</keyword>
<evidence type="ECO:0000256" key="1">
    <source>
        <dbReference type="ARBA" id="ARBA00008798"/>
    </source>
</evidence>
<dbReference type="PANTHER" id="PTHR32248">
    <property type="entry name" value="RNA POLYMERASE SIGMA-54 FACTOR"/>
    <property type="match status" value="1"/>
</dbReference>